<evidence type="ECO:0000313" key="2">
    <source>
        <dbReference type="Proteomes" id="UP000887540"/>
    </source>
</evidence>
<reference evidence="3" key="1">
    <citation type="submission" date="2022-11" db="UniProtKB">
        <authorList>
            <consortium name="WormBaseParasite"/>
        </authorList>
    </citation>
    <scope>IDENTIFICATION</scope>
</reference>
<feature type="compositionally biased region" description="Acidic residues" evidence="1">
    <location>
        <begin position="53"/>
        <end position="73"/>
    </location>
</feature>
<feature type="region of interest" description="Disordered" evidence="1">
    <location>
        <begin position="53"/>
        <end position="129"/>
    </location>
</feature>
<protein>
    <submittedName>
        <fullName evidence="3">Uncharacterized protein</fullName>
    </submittedName>
</protein>
<feature type="compositionally biased region" description="Basic and acidic residues" evidence="1">
    <location>
        <begin position="104"/>
        <end position="129"/>
    </location>
</feature>
<evidence type="ECO:0000313" key="3">
    <source>
        <dbReference type="WBParaSite" id="ACRNAN_scaffold10391.g23571.t1"/>
    </source>
</evidence>
<dbReference type="WBParaSite" id="ACRNAN_scaffold10391.g23571.t1">
    <property type="protein sequence ID" value="ACRNAN_scaffold10391.g23571.t1"/>
    <property type="gene ID" value="ACRNAN_scaffold10391.g23571"/>
</dbReference>
<keyword evidence="2" id="KW-1185">Reference proteome</keyword>
<sequence length="129" mass="14756">MVYQELYKGLSLLAFDLSQYRLIMLSIIMVDEELITLIIQFLVRLLLNIDEEIEEENGEEEDGEKEDGDEEDGPDKVVVEKPKSENSEEKCNEDPNDGEEEDDGPHKVVVEKAKNANPEEKKCNEDPSK</sequence>
<proteinExistence type="predicted"/>
<name>A0A914CFT1_9BILA</name>
<feature type="compositionally biased region" description="Basic and acidic residues" evidence="1">
    <location>
        <begin position="74"/>
        <end position="93"/>
    </location>
</feature>
<dbReference type="Proteomes" id="UP000887540">
    <property type="component" value="Unplaced"/>
</dbReference>
<evidence type="ECO:0000256" key="1">
    <source>
        <dbReference type="SAM" id="MobiDB-lite"/>
    </source>
</evidence>
<accession>A0A914CFT1</accession>
<dbReference type="AlphaFoldDB" id="A0A914CFT1"/>
<feature type="compositionally biased region" description="Acidic residues" evidence="1">
    <location>
        <begin position="94"/>
        <end position="103"/>
    </location>
</feature>
<organism evidence="2 3">
    <name type="scientific">Acrobeloides nanus</name>
    <dbReference type="NCBI Taxonomy" id="290746"/>
    <lineage>
        <taxon>Eukaryota</taxon>
        <taxon>Metazoa</taxon>
        <taxon>Ecdysozoa</taxon>
        <taxon>Nematoda</taxon>
        <taxon>Chromadorea</taxon>
        <taxon>Rhabditida</taxon>
        <taxon>Tylenchina</taxon>
        <taxon>Cephalobomorpha</taxon>
        <taxon>Cephaloboidea</taxon>
        <taxon>Cephalobidae</taxon>
        <taxon>Acrobeloides</taxon>
    </lineage>
</organism>